<keyword evidence="6" id="KW-0654">Proteoglycan</keyword>
<dbReference type="InterPro" id="IPR000782">
    <property type="entry name" value="FAS1_domain"/>
</dbReference>
<evidence type="ECO:0000256" key="7">
    <source>
        <dbReference type="ARBA" id="ARBA00023136"/>
    </source>
</evidence>
<dbReference type="InterPro" id="IPR036378">
    <property type="entry name" value="FAS1_dom_sf"/>
</dbReference>
<dbReference type="InterPro" id="IPR045003">
    <property type="entry name" value="FLA_A"/>
</dbReference>
<organism evidence="12 13">
    <name type="scientific">Cinnamomum micranthum f. kanehirae</name>
    <dbReference type="NCBI Taxonomy" id="337451"/>
    <lineage>
        <taxon>Eukaryota</taxon>
        <taxon>Viridiplantae</taxon>
        <taxon>Streptophyta</taxon>
        <taxon>Embryophyta</taxon>
        <taxon>Tracheophyta</taxon>
        <taxon>Spermatophyta</taxon>
        <taxon>Magnoliopsida</taxon>
        <taxon>Magnoliidae</taxon>
        <taxon>Laurales</taxon>
        <taxon>Lauraceae</taxon>
        <taxon>Cinnamomum</taxon>
    </lineage>
</organism>
<keyword evidence="5" id="KW-0732">Signal</keyword>
<dbReference type="GO" id="GO:0009834">
    <property type="term" value="P:plant-type secondary cell wall biogenesis"/>
    <property type="evidence" value="ECO:0007669"/>
    <property type="project" value="UniProtKB-ARBA"/>
</dbReference>
<dbReference type="SUPFAM" id="SSF82153">
    <property type="entry name" value="FAS1 domain"/>
    <property type="match status" value="1"/>
</dbReference>
<dbReference type="GO" id="GO:0098552">
    <property type="term" value="C:side of membrane"/>
    <property type="evidence" value="ECO:0007669"/>
    <property type="project" value="UniProtKB-KW"/>
</dbReference>
<feature type="transmembrane region" description="Helical" evidence="10">
    <location>
        <begin position="12"/>
        <end position="31"/>
    </location>
</feature>
<evidence type="ECO:0000256" key="9">
    <source>
        <dbReference type="ARBA" id="ARBA00024686"/>
    </source>
</evidence>
<dbReference type="FunFam" id="2.30.180.10:FF:000006">
    <property type="entry name" value="Fasciclin-like arabinogalactan protein 11"/>
    <property type="match status" value="1"/>
</dbReference>
<keyword evidence="10" id="KW-1133">Transmembrane helix</keyword>
<dbReference type="OrthoDB" id="286301at2759"/>
<keyword evidence="10" id="KW-0812">Transmembrane</keyword>
<evidence type="ECO:0000256" key="3">
    <source>
        <dbReference type="ARBA" id="ARBA00022475"/>
    </source>
</evidence>
<dbReference type="PANTHER" id="PTHR32077:SF65">
    <property type="entry name" value="FASCICLIN-LIKE ARABINOGALACTAN PROTEIN 11"/>
    <property type="match status" value="1"/>
</dbReference>
<dbReference type="Pfam" id="PF02469">
    <property type="entry name" value="Fasciclin"/>
    <property type="match status" value="1"/>
</dbReference>
<evidence type="ECO:0000256" key="10">
    <source>
        <dbReference type="SAM" id="Phobius"/>
    </source>
</evidence>
<reference evidence="12 13" key="1">
    <citation type="journal article" date="2019" name="Nat. Plants">
        <title>Stout camphor tree genome fills gaps in understanding of flowering plant genome evolution.</title>
        <authorList>
            <person name="Chaw S.M."/>
            <person name="Liu Y.C."/>
            <person name="Wu Y.W."/>
            <person name="Wang H.Y."/>
            <person name="Lin C.I."/>
            <person name="Wu C.S."/>
            <person name="Ke H.M."/>
            <person name="Chang L.Y."/>
            <person name="Hsu C.Y."/>
            <person name="Yang H.T."/>
            <person name="Sudianto E."/>
            <person name="Hsu M.H."/>
            <person name="Wu K.P."/>
            <person name="Wang L.N."/>
            <person name="Leebens-Mack J.H."/>
            <person name="Tsai I.J."/>
        </authorList>
    </citation>
    <scope>NUCLEOTIDE SEQUENCE [LARGE SCALE GENOMIC DNA]</scope>
    <source>
        <strain evidence="13">cv. Chaw 1501</strain>
        <tissue evidence="12">Young leaves</tissue>
    </source>
</reference>
<dbReference type="AlphaFoldDB" id="A0A3S3NAK9"/>
<dbReference type="SMART" id="SM00554">
    <property type="entry name" value="FAS1"/>
    <property type="match status" value="1"/>
</dbReference>
<feature type="domain" description="FAS1" evidence="11">
    <location>
        <begin position="63"/>
        <end position="208"/>
    </location>
</feature>
<evidence type="ECO:0000256" key="8">
    <source>
        <dbReference type="ARBA" id="ARBA00023180"/>
    </source>
</evidence>
<evidence type="ECO:0000256" key="5">
    <source>
        <dbReference type="ARBA" id="ARBA00022729"/>
    </source>
</evidence>
<dbReference type="PANTHER" id="PTHR32077">
    <property type="entry name" value="FASCICLIN-LIKE ARABINOGALACTAN PROTEIN"/>
    <property type="match status" value="1"/>
</dbReference>
<keyword evidence="8" id="KW-0325">Glycoprotein</keyword>
<keyword evidence="7 10" id="KW-0472">Membrane</keyword>
<dbReference type="PROSITE" id="PS50213">
    <property type="entry name" value="FAS1"/>
    <property type="match status" value="1"/>
</dbReference>
<dbReference type="Proteomes" id="UP000283530">
    <property type="component" value="Unassembled WGS sequence"/>
</dbReference>
<evidence type="ECO:0000259" key="11">
    <source>
        <dbReference type="PROSITE" id="PS50213"/>
    </source>
</evidence>
<dbReference type="EMBL" id="QPKB01000011">
    <property type="protein sequence ID" value="RWR95582.1"/>
    <property type="molecule type" value="Genomic_DNA"/>
</dbReference>
<name>A0A3S3NAK9_9MAGN</name>
<keyword evidence="3" id="KW-1003">Cell membrane</keyword>
<comment type="caution">
    <text evidence="12">The sequence shown here is derived from an EMBL/GenBank/DDBJ whole genome shotgun (WGS) entry which is preliminary data.</text>
</comment>
<comment type="subcellular location">
    <subcellularLocation>
        <location evidence="1">Cell membrane</location>
        <topology evidence="1">Lipid-anchor</topology>
        <topology evidence="1">GPI-anchor</topology>
    </subcellularLocation>
</comment>
<keyword evidence="4" id="KW-0336">GPI-anchor</keyword>
<dbReference type="Gene3D" id="2.30.180.10">
    <property type="entry name" value="FAS1 domain"/>
    <property type="match status" value="1"/>
</dbReference>
<dbReference type="STRING" id="337451.A0A3S3NAK9"/>
<accession>A0A3S3NAK9</accession>
<keyword evidence="4" id="KW-0449">Lipoprotein</keyword>
<dbReference type="GO" id="GO:0005886">
    <property type="term" value="C:plasma membrane"/>
    <property type="evidence" value="ECO:0007669"/>
    <property type="project" value="UniProtKB-SubCell"/>
</dbReference>
<keyword evidence="13" id="KW-1185">Reference proteome</keyword>
<sequence length="270" mass="28372">MSFINRLFYNYCYYLYFLAVAFGIAMGQAPASLPTAPLPAPVAPFPAPAAPLSAPLGPAPAGPTNITAILEKPGSFNTLMRLMMSTQLANRINIELNDTNDALTIFAPTDGAFSALSPGTINGLNDQEKTNLVLFHIVPQYIPPTQFQTVTNPLRTQAGDVGPYEYPLNVTTSTNNTVTVSSGIDNSTLAGTIYSDGQLAVYKINKVLLPMGIFGPKPPAPAPAPVKPKKTPVGAVTYRPPALETTSGGMGLRENVVVALVGAAVGALWL</sequence>
<comment type="similarity">
    <text evidence="2">Belongs to the fasciclin-like AGP family.</text>
</comment>
<protein>
    <submittedName>
        <fullName evidence="12">Fasciclin-like arabinogalactan protein 12</fullName>
    </submittedName>
</protein>
<evidence type="ECO:0000256" key="1">
    <source>
        <dbReference type="ARBA" id="ARBA00004609"/>
    </source>
</evidence>
<proteinExistence type="inferred from homology"/>
<evidence type="ECO:0000256" key="2">
    <source>
        <dbReference type="ARBA" id="ARBA00007843"/>
    </source>
</evidence>
<evidence type="ECO:0000313" key="13">
    <source>
        <dbReference type="Proteomes" id="UP000283530"/>
    </source>
</evidence>
<gene>
    <name evidence="12" type="ORF">CKAN_02493300</name>
</gene>
<evidence type="ECO:0000256" key="6">
    <source>
        <dbReference type="ARBA" id="ARBA00022974"/>
    </source>
</evidence>
<evidence type="ECO:0000256" key="4">
    <source>
        <dbReference type="ARBA" id="ARBA00022622"/>
    </source>
</evidence>
<evidence type="ECO:0000313" key="12">
    <source>
        <dbReference type="EMBL" id="RWR95582.1"/>
    </source>
</evidence>
<comment type="function">
    <text evidence="9">May be a cell surface adhesion protein.</text>
</comment>